<evidence type="ECO:0000256" key="1">
    <source>
        <dbReference type="ARBA" id="ARBA00022450"/>
    </source>
</evidence>
<dbReference type="SMART" id="SM00823">
    <property type="entry name" value="PKS_PP"/>
    <property type="match status" value="1"/>
</dbReference>
<dbReference type="Pfam" id="PF08659">
    <property type="entry name" value="KR"/>
    <property type="match status" value="1"/>
</dbReference>
<dbReference type="InterPro" id="IPR014030">
    <property type="entry name" value="Ketoacyl_synth_N"/>
</dbReference>
<dbReference type="Pfam" id="PF00109">
    <property type="entry name" value="ketoacyl-synt"/>
    <property type="match status" value="1"/>
</dbReference>
<evidence type="ECO:0000256" key="3">
    <source>
        <dbReference type="ARBA" id="ARBA00022679"/>
    </source>
</evidence>
<dbReference type="GO" id="GO:0031177">
    <property type="term" value="F:phosphopantetheine binding"/>
    <property type="evidence" value="ECO:0007669"/>
    <property type="project" value="InterPro"/>
</dbReference>
<dbReference type="SUPFAM" id="SSF51735">
    <property type="entry name" value="NAD(P)-binding Rossmann-fold domains"/>
    <property type="match status" value="2"/>
</dbReference>
<dbReference type="RefSeq" id="WP_015925807.1">
    <property type="nucleotide sequence ID" value="NC_011898.1"/>
</dbReference>
<dbReference type="Gene3D" id="3.40.47.10">
    <property type="match status" value="1"/>
</dbReference>
<dbReference type="Gene3D" id="3.40.50.720">
    <property type="entry name" value="NAD(P)-binding Rossmann-like Domain"/>
    <property type="match status" value="1"/>
</dbReference>
<dbReference type="GO" id="GO:0005737">
    <property type="term" value="C:cytoplasm"/>
    <property type="evidence" value="ECO:0007669"/>
    <property type="project" value="TreeGrafter"/>
</dbReference>
<dbReference type="InterPro" id="IPR020806">
    <property type="entry name" value="PKS_PP-bd"/>
</dbReference>
<evidence type="ECO:0000313" key="6">
    <source>
        <dbReference type="EMBL" id="ACL76718.1"/>
    </source>
</evidence>
<keyword evidence="7" id="KW-1185">Reference proteome</keyword>
<dbReference type="InterPro" id="IPR057326">
    <property type="entry name" value="KR_dom"/>
</dbReference>
<dbReference type="GO" id="GO:0004312">
    <property type="term" value="F:fatty acid synthase activity"/>
    <property type="evidence" value="ECO:0007669"/>
    <property type="project" value="TreeGrafter"/>
</dbReference>
<dbReference type="Gene3D" id="1.10.1200.10">
    <property type="entry name" value="ACP-like"/>
    <property type="match status" value="1"/>
</dbReference>
<dbReference type="HOGENOM" id="CLU_000022_35_4_9"/>
<dbReference type="GO" id="GO:0005886">
    <property type="term" value="C:plasma membrane"/>
    <property type="evidence" value="ECO:0007669"/>
    <property type="project" value="TreeGrafter"/>
</dbReference>
<dbReference type="PANTHER" id="PTHR43775:SF37">
    <property type="entry name" value="SI:DKEY-61P9.11"/>
    <property type="match status" value="1"/>
</dbReference>
<dbReference type="Pfam" id="PF22621">
    <property type="entry name" value="CurL-like_PKS_C"/>
    <property type="match status" value="1"/>
</dbReference>
<evidence type="ECO:0000259" key="4">
    <source>
        <dbReference type="PROSITE" id="PS50075"/>
    </source>
</evidence>
<dbReference type="Pfam" id="PF02801">
    <property type="entry name" value="Ketoacyl-synt_C"/>
    <property type="match status" value="1"/>
</dbReference>
<gene>
    <name evidence="6" type="ordered locus">Ccel_2385</name>
</gene>
<dbReference type="InterPro" id="IPR036736">
    <property type="entry name" value="ACP-like_sf"/>
</dbReference>
<dbReference type="InterPro" id="IPR016039">
    <property type="entry name" value="Thiolase-like"/>
</dbReference>
<dbReference type="GO" id="GO:0071770">
    <property type="term" value="P:DIM/DIP cell wall layer assembly"/>
    <property type="evidence" value="ECO:0007669"/>
    <property type="project" value="TreeGrafter"/>
</dbReference>
<dbReference type="PROSITE" id="PS50075">
    <property type="entry name" value="CARRIER"/>
    <property type="match status" value="1"/>
</dbReference>
<dbReference type="InterPro" id="IPR036291">
    <property type="entry name" value="NAD(P)-bd_dom_sf"/>
</dbReference>
<keyword evidence="1" id="KW-0596">Phosphopantetheine</keyword>
<evidence type="ECO:0000259" key="5">
    <source>
        <dbReference type="PROSITE" id="PS52004"/>
    </source>
</evidence>
<dbReference type="STRING" id="394503.Ccel_2385"/>
<evidence type="ECO:0000256" key="2">
    <source>
        <dbReference type="ARBA" id="ARBA00022553"/>
    </source>
</evidence>
<dbReference type="OrthoDB" id="9765680at2"/>
<evidence type="ECO:0000313" key="7">
    <source>
        <dbReference type="Proteomes" id="UP000001349"/>
    </source>
</evidence>
<dbReference type="Proteomes" id="UP000001349">
    <property type="component" value="Chromosome"/>
</dbReference>
<dbReference type="InterPro" id="IPR020841">
    <property type="entry name" value="PKS_Beta-ketoAc_synthase_dom"/>
</dbReference>
<dbReference type="SMART" id="SM00825">
    <property type="entry name" value="PKS_KS"/>
    <property type="match status" value="1"/>
</dbReference>
<dbReference type="Pfam" id="PF21394">
    <property type="entry name" value="Beta-ketacyl_N"/>
    <property type="match status" value="1"/>
</dbReference>
<dbReference type="KEGG" id="cce:Ccel_2385"/>
<keyword evidence="2" id="KW-0597">Phosphoprotein</keyword>
<dbReference type="CDD" id="cd08953">
    <property type="entry name" value="KR_2_SDR_x"/>
    <property type="match status" value="1"/>
</dbReference>
<dbReference type="InterPro" id="IPR050091">
    <property type="entry name" value="PKS_NRPS_Biosynth_Enz"/>
</dbReference>
<dbReference type="SUPFAM" id="SSF53901">
    <property type="entry name" value="Thiolase-like"/>
    <property type="match status" value="1"/>
</dbReference>
<dbReference type="CDD" id="cd00833">
    <property type="entry name" value="PKS"/>
    <property type="match status" value="1"/>
</dbReference>
<dbReference type="PROSITE" id="PS52004">
    <property type="entry name" value="KS3_2"/>
    <property type="match status" value="1"/>
</dbReference>
<dbReference type="eggNOG" id="COG3321">
    <property type="taxonomic scope" value="Bacteria"/>
</dbReference>
<dbReference type="EMBL" id="CP001348">
    <property type="protein sequence ID" value="ACL76718.1"/>
    <property type="molecule type" value="Genomic_DNA"/>
</dbReference>
<dbReference type="GO" id="GO:0006633">
    <property type="term" value="P:fatty acid biosynthetic process"/>
    <property type="evidence" value="ECO:0007669"/>
    <property type="project" value="TreeGrafter"/>
</dbReference>
<protein>
    <submittedName>
        <fullName evidence="6">Beta-ketoacyl synthase</fullName>
    </submittedName>
</protein>
<reference evidence="6 7" key="1">
    <citation type="submission" date="2009-01" db="EMBL/GenBank/DDBJ databases">
        <title>Complete sequence of Clostridium cellulolyticum H10.</title>
        <authorList>
            <consortium name="US DOE Joint Genome Institute"/>
            <person name="Lucas S."/>
            <person name="Copeland A."/>
            <person name="Lapidus A."/>
            <person name="Glavina del Rio T."/>
            <person name="Dalin E."/>
            <person name="Tice H."/>
            <person name="Bruce D."/>
            <person name="Goodwin L."/>
            <person name="Pitluck S."/>
            <person name="Chertkov O."/>
            <person name="Saunders E."/>
            <person name="Brettin T."/>
            <person name="Detter J.C."/>
            <person name="Han C."/>
            <person name="Larimer F."/>
            <person name="Land M."/>
            <person name="Hauser L."/>
            <person name="Kyrpides N."/>
            <person name="Ivanova N."/>
            <person name="Zhou J."/>
            <person name="Richardson P."/>
        </authorList>
    </citation>
    <scope>NUCLEOTIDE SEQUENCE [LARGE SCALE GENOMIC DNA]</scope>
    <source>
        <strain evidence="7">ATCC 35319 / DSM 5812 / JCM 6584 / H10</strain>
    </source>
</reference>
<organism evidence="6 7">
    <name type="scientific">Ruminiclostridium cellulolyticum (strain ATCC 35319 / DSM 5812 / JCM 6584 / H10)</name>
    <name type="common">Clostridium cellulolyticum</name>
    <dbReference type="NCBI Taxonomy" id="394503"/>
    <lineage>
        <taxon>Bacteria</taxon>
        <taxon>Bacillati</taxon>
        <taxon>Bacillota</taxon>
        <taxon>Clostridia</taxon>
        <taxon>Eubacteriales</taxon>
        <taxon>Oscillospiraceae</taxon>
        <taxon>Ruminiclostridium</taxon>
    </lineage>
</organism>
<dbReference type="InterPro" id="IPR014031">
    <property type="entry name" value="Ketoacyl_synth_C"/>
</dbReference>
<dbReference type="InterPro" id="IPR009081">
    <property type="entry name" value="PP-bd_ACP"/>
</dbReference>
<feature type="domain" description="Ketosynthase family 3 (KS3)" evidence="5">
    <location>
        <begin position="23"/>
        <end position="446"/>
    </location>
</feature>
<feature type="domain" description="Carrier" evidence="4">
    <location>
        <begin position="1172"/>
        <end position="1247"/>
    </location>
</feature>
<dbReference type="SUPFAM" id="SSF47336">
    <property type="entry name" value="ACP-like"/>
    <property type="match status" value="1"/>
</dbReference>
<dbReference type="Gene3D" id="1.10.1240.100">
    <property type="match status" value="1"/>
</dbReference>
<accession>B8I5I2</accession>
<sequence length="1298" mass="145245">MLDFSEIKLGSKKMNNTIEEISCKDIAVIGIAVKLSKAETVDELWQNLKAGVDCVGEIPEERKKDITAYLDFISTGESQKTIGQAAFIKEVDKFDYGFFKLSPKEAGLMDPNQRLFLEVAWKAIQDAGYGGNKIKDTNTGIFLGCGADCDYKEMISKVEPQSISVAAVGNLRPVIAGRISYILNLKGPTMLIDTTCSSSLVAVHLACRSLINRECDMAIAGGIQLHILPVKQTDIGTSSSDGRTKTFDFDSDGTGTGEGVLAVILKPLSKAILDMDNIYAVIKGSAINSDGSSLGLTAPSASAQESVIIKAWEDAGINPETISYIEAHGTGTRLGDPIEIEGIKKAFGRFTNRTGFCAVGSAKSNYGHLDSAAGILGFVKAVLSLKHKTIPKNLHFNKPNAEIDFIDSPVYVADKTAEWERSGDKRRCGVSSFGISGTNSHIVLEEAPELREHKVFQDSETGVFTVSARSQTALKTLVAQYIGYLEACKAEDFHSICYTANTGREHYNYRLSVLADSLDELLLRLNFFLNSGAYSFENAYIYYGAYFMIDKDRPRTGVFDFTDKEIKEITNSAKTKMEEFLLNKNRQELLHELMELYTKGAEIEWERLYTGEGRRKISLPAYPFEKNRCWINIPHSAQSMVQSQDILYENVWIHDETCLETTDLLERGTVLVFGERCQLYNSIVKGLQESGDQLIQVFKGTEFKDLGKNSYECVNTRGGYEKLLEVLSCENITRVLYLTPREKEIEINSPEQFESNLDDGLYAFFRFTAAFARKFAGQRVEFVLVSRPVNEIIGHEDIYPDDSAITGVGMVLPFEYPGFSSRCIELDKETPYANIIKEIRSQKKYFKVAYRKGKRYVEQLQSIQKDMVQKSNIYFKENGTYVITGGLGDIGTKLAVHVAKRHNANIILIGRTKLPEREYWKDIVSNGRDTVLSGKLEAMEKLEKFSCKVAYYTADISLERELSEVLEAIRNKHGKINGIIHCAGVGANMTGRIIGEETEETFREVLKPKLRGTWLLDKLTRKDNLDFFIMFSSAITLIGGRGSSHYTAANCYLDAYSFKRKTSVTKYMALDWAPWYRSDSIGDKKTFEEKHIFKVLPQAAALKAFDETICLNLPKVIAGELNMDAALFKLEDFLPFNFSSELKEKIDAHQKKTILPEKSHKQELTLTGKSSGEYSEAERKIAGIWGSVLGYKQLSIYNNFFEMGGDSILAASIHERLKKEFSQNISIADIFAYPTIAKMAEYISGFESKKPSKSTQLDLNKENNINENIFDLFDMVSKGEMSIDNALDRLSSMEDQNG</sequence>
<name>B8I5I2_RUMCH</name>
<dbReference type="SMART" id="SM00822">
    <property type="entry name" value="PKS_KR"/>
    <property type="match status" value="1"/>
</dbReference>
<dbReference type="PANTHER" id="PTHR43775">
    <property type="entry name" value="FATTY ACID SYNTHASE"/>
    <property type="match status" value="1"/>
</dbReference>
<dbReference type="InterPro" id="IPR013968">
    <property type="entry name" value="PKS_KR"/>
</dbReference>
<dbReference type="Pfam" id="PF00550">
    <property type="entry name" value="PP-binding"/>
    <property type="match status" value="1"/>
</dbReference>
<proteinExistence type="predicted"/>
<keyword evidence="3" id="KW-0808">Transferase</keyword>
<dbReference type="InterPro" id="IPR049490">
    <property type="entry name" value="C883_1060-like_KR_N"/>
</dbReference>